<dbReference type="Proteomes" id="UP000059188">
    <property type="component" value="Unassembled WGS sequence"/>
</dbReference>
<organism evidence="1 2">
    <name type="scientific">Thanatephorus cucumeris (strain AG1-IB / isolate 7/3/14)</name>
    <name type="common">Lettuce bottom rot fungus</name>
    <name type="synonym">Rhizoctonia solani</name>
    <dbReference type="NCBI Taxonomy" id="1108050"/>
    <lineage>
        <taxon>Eukaryota</taxon>
        <taxon>Fungi</taxon>
        <taxon>Dikarya</taxon>
        <taxon>Basidiomycota</taxon>
        <taxon>Agaricomycotina</taxon>
        <taxon>Agaricomycetes</taxon>
        <taxon>Cantharellales</taxon>
        <taxon>Ceratobasidiaceae</taxon>
        <taxon>Rhizoctonia</taxon>
        <taxon>Rhizoctonia solani AG-1</taxon>
    </lineage>
</organism>
<proteinExistence type="predicted"/>
<reference evidence="1 2" key="1">
    <citation type="submission" date="2014-11" db="EMBL/GenBank/DDBJ databases">
        <authorList>
            <person name="Wibberg Daniel"/>
        </authorList>
    </citation>
    <scope>NUCLEOTIDE SEQUENCE [LARGE SCALE GENOMIC DNA]</scope>
    <source>
        <strain evidence="1">Rhizoctonia solani AG1-IB 7/3/14</strain>
    </source>
</reference>
<dbReference type="AlphaFoldDB" id="A0A0B7FFR0"/>
<accession>A0A0B7FFR0</accession>
<sequence length="81" mass="8694">MSGALCTSSIITPRLVCGFNLLPLLLFLAVLLPFPTSSISLSWSLSKDTTLQKLRRCLSGVVSASAAHNARHRAVNNNVNE</sequence>
<dbReference type="EMBL" id="LN679323">
    <property type="protein sequence ID" value="CEL56460.1"/>
    <property type="molecule type" value="Genomic_DNA"/>
</dbReference>
<evidence type="ECO:0000313" key="1">
    <source>
        <dbReference type="EMBL" id="CEL56460.1"/>
    </source>
</evidence>
<evidence type="ECO:0000313" key="2">
    <source>
        <dbReference type="Proteomes" id="UP000059188"/>
    </source>
</evidence>
<protein>
    <submittedName>
        <fullName evidence="1">Uncharacterized protein</fullName>
    </submittedName>
</protein>
<gene>
    <name evidence="1" type="ORF">RSOLAG1IB_11932</name>
</gene>
<name>A0A0B7FFR0_THACB</name>
<keyword evidence="2" id="KW-1185">Reference proteome</keyword>